<dbReference type="GeneTree" id="ENSGT00410000025800"/>
<sequence length="919" mass="103158">MCLLIEQSIAEVFRCFICMEKLRDARLCPHCSKLCCFSCIRRWLTEQRAQCPHCRAPLQLRELVNCRWAEEVTQQLDTLQLCNLTKHEENEKDKCENHHEKLSVFCWTCKKCICHQCALWGGMHGGHTFKPLAEIYEQHVTKVNEEVAKLRRRLMELISLVQEVERNVEAVRSAKDERVREIRNAVEMMIARLDTQLKNKLITLMGQKTSLTQETELLESLLQEVEHQLRSCSKSELISKSSEILMMFQQVHRKPMASFVTTPVPPDFTRYSLVFPLFCKFFTLRQRADPVYSPPLQVSGLCWRLKVYPDGNGVVRGYYLSVFLELSAGLPETSKYEYRVEMVHQSTNDPAKNIIREFASDFEVGECWGYNRFFRLDLLANEGYLNRQNDTVILRFQVRSPTFFQKCRDQQWYITQLEAAQTSYIQQINNLKERLAIELSHTHLSPQNDDGPETRPKKSGPNPEVLLESVTTPALARDAKDDEEENPYELSDGDLDVDLAGEDEVNHLDGSSSSASSTATSNTEENDIDEETMSGENDVEYNSNMELEEGDLQDDAAAAAGASGSSHGYANARGRSSRRGGSTLGSAASSSLLDIDPLILMHLLDLKDRNGMENLWGLQPRPPASLLQNRASLYSLKDRDQRRHQAMWRVPPDLKMLKRLKTQMAEVRSKMSDVKNQLSEVRSSNGSCEGQPSFLPGDQGPLAACGTESCSKLQEIGMELLTKSSITSCYIKRCIGSSKSGSRHGSPRSLTNSNAPDVLLKPEERECEGSDSDVGISALNGLTTMEKTRKAVALGSNSKGCHIEGTQLTDQENHLETGELQAILSEGTSAEAEEGTSSDSDIECDTENEEQEDATSTSDAFNHAFDVQPSSEGRTIILCNQRGQTGVILWHCVMAGCREHLLWTAGPMVAAKLWYQSGE</sequence>
<reference evidence="12" key="3">
    <citation type="submission" date="2025-09" db="UniProtKB">
        <authorList>
            <consortium name="Ensembl"/>
        </authorList>
    </citation>
    <scope>IDENTIFICATION</scope>
</reference>
<dbReference type="SUPFAM" id="SSF57845">
    <property type="entry name" value="B-box zinc-binding domain"/>
    <property type="match status" value="1"/>
</dbReference>
<gene>
    <name evidence="12" type="primary">TRIM37</name>
</gene>
<dbReference type="SMART" id="SM00502">
    <property type="entry name" value="BBC"/>
    <property type="match status" value="1"/>
</dbReference>
<evidence type="ECO:0000313" key="13">
    <source>
        <dbReference type="Proteomes" id="UP000694390"/>
    </source>
</evidence>
<dbReference type="PANTHER" id="PTHR36754">
    <property type="entry name" value="E3 UBIQUITIN-PROTEIN LIGASE TRIM37"/>
    <property type="match status" value="1"/>
</dbReference>
<keyword evidence="4 6" id="KW-0863">Zinc-finger</keyword>
<proteinExistence type="predicted"/>
<dbReference type="Gene3D" id="3.30.160.60">
    <property type="entry name" value="Classic Zinc Finger"/>
    <property type="match status" value="1"/>
</dbReference>
<dbReference type="GO" id="GO:0016235">
    <property type="term" value="C:aggresome"/>
    <property type="evidence" value="ECO:0007669"/>
    <property type="project" value="TreeGrafter"/>
</dbReference>
<dbReference type="Pfam" id="PF22486">
    <property type="entry name" value="MATH_2"/>
    <property type="match status" value="1"/>
</dbReference>
<dbReference type="InterPro" id="IPR053003">
    <property type="entry name" value="TRIM_RBCC_E3_ubiq-ligases"/>
</dbReference>
<evidence type="ECO:0000259" key="10">
    <source>
        <dbReference type="PROSITE" id="PS50119"/>
    </source>
</evidence>
<dbReference type="AlphaFoldDB" id="A0A8C4Y982"/>
<keyword evidence="3" id="KW-0479">Metal-binding</keyword>
<feature type="coiled-coil region" evidence="7">
    <location>
        <begin position="133"/>
        <end position="174"/>
    </location>
</feature>
<feature type="domain" description="MATH" evidence="11">
    <location>
        <begin position="272"/>
        <end position="398"/>
    </location>
</feature>
<evidence type="ECO:0000256" key="7">
    <source>
        <dbReference type="SAM" id="Coils"/>
    </source>
</evidence>
<keyword evidence="5" id="KW-0862">Zinc</keyword>
<dbReference type="Ensembl" id="ENSGEVT00005023204.1">
    <property type="protein sequence ID" value="ENSGEVP00005022087.1"/>
    <property type="gene ID" value="ENSGEVG00005014950.1"/>
</dbReference>
<dbReference type="CDD" id="cd03773">
    <property type="entry name" value="MATH_TRIM37"/>
    <property type="match status" value="1"/>
</dbReference>
<keyword evidence="13" id="KW-1185">Reference proteome</keyword>
<evidence type="ECO:0000256" key="6">
    <source>
        <dbReference type="PROSITE-ProRule" id="PRU00024"/>
    </source>
</evidence>
<dbReference type="PROSITE" id="PS50089">
    <property type="entry name" value="ZF_RING_2"/>
    <property type="match status" value="1"/>
</dbReference>
<dbReference type="InterPro" id="IPR001841">
    <property type="entry name" value="Znf_RING"/>
</dbReference>
<dbReference type="Gene3D" id="2.60.210.10">
    <property type="entry name" value="Apoptosis, Tumor Necrosis Factor Receptor Associated Protein 2, Chain A"/>
    <property type="match status" value="1"/>
</dbReference>
<name>A0A8C4Y982_9SAUR</name>
<dbReference type="CDD" id="cd16619">
    <property type="entry name" value="mRING-HC-C4C4_TRIM37_C-VIII"/>
    <property type="match status" value="1"/>
</dbReference>
<dbReference type="OrthoDB" id="192247at2759"/>
<keyword evidence="7" id="KW-0175">Coiled coil</keyword>
<dbReference type="SMART" id="SM00336">
    <property type="entry name" value="BBOX"/>
    <property type="match status" value="1"/>
</dbReference>
<evidence type="ECO:0000256" key="1">
    <source>
        <dbReference type="ARBA" id="ARBA00004496"/>
    </source>
</evidence>
<feature type="region of interest" description="Disordered" evidence="8">
    <location>
        <begin position="505"/>
        <end position="535"/>
    </location>
</feature>
<dbReference type="InterPro" id="IPR002083">
    <property type="entry name" value="MATH/TRAF_dom"/>
</dbReference>
<evidence type="ECO:0000259" key="9">
    <source>
        <dbReference type="PROSITE" id="PS50089"/>
    </source>
</evidence>
<comment type="subcellular location">
    <subcellularLocation>
        <location evidence="1">Cytoplasm</location>
    </subcellularLocation>
</comment>
<dbReference type="InterPro" id="IPR013083">
    <property type="entry name" value="Znf_RING/FYVE/PHD"/>
</dbReference>
<evidence type="ECO:0000256" key="2">
    <source>
        <dbReference type="ARBA" id="ARBA00022490"/>
    </source>
</evidence>
<evidence type="ECO:0000256" key="8">
    <source>
        <dbReference type="SAM" id="MobiDB-lite"/>
    </source>
</evidence>
<dbReference type="GO" id="GO:0005778">
    <property type="term" value="C:peroxisomal membrane"/>
    <property type="evidence" value="ECO:0007669"/>
    <property type="project" value="TreeGrafter"/>
</dbReference>
<dbReference type="PROSITE" id="PS50144">
    <property type="entry name" value="MATH"/>
    <property type="match status" value="1"/>
</dbReference>
<evidence type="ECO:0000256" key="5">
    <source>
        <dbReference type="ARBA" id="ARBA00022833"/>
    </source>
</evidence>
<feature type="compositionally biased region" description="Acidic residues" evidence="8">
    <location>
        <begin position="831"/>
        <end position="853"/>
    </location>
</feature>
<dbReference type="InterPro" id="IPR037299">
    <property type="entry name" value="TRIM37_MATH"/>
</dbReference>
<feature type="compositionally biased region" description="Low complexity" evidence="8">
    <location>
        <begin position="511"/>
        <end position="521"/>
    </location>
</feature>
<dbReference type="Pfam" id="PF00643">
    <property type="entry name" value="zf-B_box"/>
    <property type="match status" value="1"/>
</dbReference>
<dbReference type="InterPro" id="IPR003649">
    <property type="entry name" value="Bbox_C"/>
</dbReference>
<dbReference type="GO" id="GO:0031625">
    <property type="term" value="F:ubiquitin protein ligase binding"/>
    <property type="evidence" value="ECO:0007669"/>
    <property type="project" value="TreeGrafter"/>
</dbReference>
<keyword evidence="2" id="KW-0963">Cytoplasm</keyword>
<dbReference type="Gene3D" id="3.30.40.10">
    <property type="entry name" value="Zinc/RING finger domain, C3HC4 (zinc finger)"/>
    <property type="match status" value="1"/>
</dbReference>
<feature type="region of interest" description="Disordered" evidence="8">
    <location>
        <begin position="737"/>
        <end position="758"/>
    </location>
</feature>
<feature type="region of interest" description="Disordered" evidence="8">
    <location>
        <begin position="556"/>
        <end position="586"/>
    </location>
</feature>
<dbReference type="SMART" id="SM00061">
    <property type="entry name" value="MATH"/>
    <property type="match status" value="1"/>
</dbReference>
<evidence type="ECO:0000256" key="3">
    <source>
        <dbReference type="ARBA" id="ARBA00022723"/>
    </source>
</evidence>
<accession>A0A8C4Y982</accession>
<dbReference type="InterPro" id="IPR008974">
    <property type="entry name" value="TRAF-like"/>
</dbReference>
<dbReference type="SUPFAM" id="SSF49599">
    <property type="entry name" value="TRAF domain-like"/>
    <property type="match status" value="1"/>
</dbReference>
<dbReference type="PANTHER" id="PTHR36754:SF2">
    <property type="entry name" value="E3 UBIQUITIN-PROTEIN LIGASE TRIM37"/>
    <property type="match status" value="1"/>
</dbReference>
<dbReference type="SUPFAM" id="SSF57850">
    <property type="entry name" value="RING/U-box"/>
    <property type="match status" value="1"/>
</dbReference>
<dbReference type="GO" id="GO:0006513">
    <property type="term" value="P:protein monoubiquitination"/>
    <property type="evidence" value="ECO:0007669"/>
    <property type="project" value="TreeGrafter"/>
</dbReference>
<protein>
    <submittedName>
        <fullName evidence="12">Tripartite motif containing 37</fullName>
    </submittedName>
</protein>
<reference evidence="12" key="1">
    <citation type="submission" date="2019-06" db="EMBL/GenBank/DDBJ databases">
        <title>G10K-VGP Goodes thornscrub tortoise genome, primary haplotype.</title>
        <authorList>
            <person name="Murphy B."/>
            <person name="Edwards T."/>
            <person name="Rhie A."/>
            <person name="Koren S."/>
            <person name="Phillippy A."/>
            <person name="Fedrigo O."/>
            <person name="Haase B."/>
            <person name="Mountcastle J."/>
            <person name="Lewin H."/>
            <person name="Damas J."/>
            <person name="Howe K."/>
            <person name="Formenti G."/>
            <person name="Myers G."/>
            <person name="Durbin R."/>
            <person name="Jarvis E.D."/>
        </authorList>
    </citation>
    <scope>NUCLEOTIDE SEQUENCE [LARGE SCALE GENOMIC DNA]</scope>
</reference>
<feature type="domain" description="B box-type" evidence="10">
    <location>
        <begin position="90"/>
        <end position="132"/>
    </location>
</feature>
<dbReference type="GO" id="GO:0061630">
    <property type="term" value="F:ubiquitin protein ligase activity"/>
    <property type="evidence" value="ECO:0007669"/>
    <property type="project" value="TreeGrafter"/>
</dbReference>
<dbReference type="GO" id="GO:0005164">
    <property type="term" value="F:tumor necrosis factor receptor binding"/>
    <property type="evidence" value="ECO:0007669"/>
    <property type="project" value="TreeGrafter"/>
</dbReference>
<dbReference type="InterPro" id="IPR000315">
    <property type="entry name" value="Znf_B-box"/>
</dbReference>
<evidence type="ECO:0000259" key="11">
    <source>
        <dbReference type="PROSITE" id="PS50144"/>
    </source>
</evidence>
<evidence type="ECO:0000256" key="4">
    <source>
        <dbReference type="ARBA" id="ARBA00022771"/>
    </source>
</evidence>
<feature type="region of interest" description="Disordered" evidence="8">
    <location>
        <begin position="827"/>
        <end position="858"/>
    </location>
</feature>
<organism evidence="12 13">
    <name type="scientific">Gopherus evgoodei</name>
    <name type="common">Goodes thornscrub tortoise</name>
    <dbReference type="NCBI Taxonomy" id="1825980"/>
    <lineage>
        <taxon>Eukaryota</taxon>
        <taxon>Metazoa</taxon>
        <taxon>Chordata</taxon>
        <taxon>Craniata</taxon>
        <taxon>Vertebrata</taxon>
        <taxon>Euteleostomi</taxon>
        <taxon>Archelosauria</taxon>
        <taxon>Testudinata</taxon>
        <taxon>Testudines</taxon>
        <taxon>Cryptodira</taxon>
        <taxon>Durocryptodira</taxon>
        <taxon>Testudinoidea</taxon>
        <taxon>Testudinidae</taxon>
        <taxon>Gopherus</taxon>
    </lineage>
</organism>
<dbReference type="GO" id="GO:0070842">
    <property type="term" value="P:aggresome assembly"/>
    <property type="evidence" value="ECO:0007669"/>
    <property type="project" value="TreeGrafter"/>
</dbReference>
<reference evidence="12" key="2">
    <citation type="submission" date="2025-08" db="UniProtKB">
        <authorList>
            <consortium name="Ensembl"/>
        </authorList>
    </citation>
    <scope>IDENTIFICATION</scope>
</reference>
<dbReference type="GO" id="GO:0008270">
    <property type="term" value="F:zinc ion binding"/>
    <property type="evidence" value="ECO:0007669"/>
    <property type="project" value="UniProtKB-KW"/>
</dbReference>
<dbReference type="CDD" id="cd19779">
    <property type="entry name" value="Bbox2_TRIM37_C-VIII"/>
    <property type="match status" value="1"/>
</dbReference>
<feature type="domain" description="RING-type" evidence="9">
    <location>
        <begin position="15"/>
        <end position="55"/>
    </location>
</feature>
<dbReference type="FunFam" id="3.30.160.60:FF:000332">
    <property type="entry name" value="E3 ubiquitin-protein ligase TRIM37 isoform X1"/>
    <property type="match status" value="1"/>
</dbReference>
<evidence type="ECO:0000313" key="12">
    <source>
        <dbReference type="Ensembl" id="ENSGEVP00005022087.1"/>
    </source>
</evidence>
<dbReference type="GO" id="GO:0051865">
    <property type="term" value="P:protein autoubiquitination"/>
    <property type="evidence" value="ECO:0007669"/>
    <property type="project" value="TreeGrafter"/>
</dbReference>
<dbReference type="GO" id="GO:0035098">
    <property type="term" value="C:ESC/E(Z) complex"/>
    <property type="evidence" value="ECO:0007669"/>
    <property type="project" value="TreeGrafter"/>
</dbReference>
<feature type="compositionally biased region" description="Acidic residues" evidence="8">
    <location>
        <begin position="524"/>
        <end position="535"/>
    </location>
</feature>
<dbReference type="Proteomes" id="UP000694390">
    <property type="component" value="Chromosome 17"/>
</dbReference>
<feature type="region of interest" description="Disordered" evidence="8">
    <location>
        <begin position="443"/>
        <end position="465"/>
    </location>
</feature>
<dbReference type="PROSITE" id="PS50119">
    <property type="entry name" value="ZF_BBOX"/>
    <property type="match status" value="1"/>
</dbReference>